<dbReference type="AlphaFoldDB" id="A0A6C0D678"/>
<evidence type="ECO:0000313" key="1">
    <source>
        <dbReference type="EMBL" id="QHT11963.1"/>
    </source>
</evidence>
<protein>
    <submittedName>
        <fullName evidence="1">Uncharacterized protein</fullName>
    </submittedName>
</protein>
<name>A0A6C0D678_9ZZZZ</name>
<reference evidence="1" key="1">
    <citation type="journal article" date="2020" name="Nature">
        <title>Giant virus diversity and host interactions through global metagenomics.</title>
        <authorList>
            <person name="Schulz F."/>
            <person name="Roux S."/>
            <person name="Paez-Espino D."/>
            <person name="Jungbluth S."/>
            <person name="Walsh D.A."/>
            <person name="Denef V.J."/>
            <person name="McMahon K.D."/>
            <person name="Konstantinidis K.T."/>
            <person name="Eloe-Fadrosh E.A."/>
            <person name="Kyrpides N.C."/>
            <person name="Woyke T."/>
        </authorList>
    </citation>
    <scope>NUCLEOTIDE SEQUENCE</scope>
    <source>
        <strain evidence="1">GVMAG-M-3300023174-124</strain>
    </source>
</reference>
<organism evidence="1">
    <name type="scientific">viral metagenome</name>
    <dbReference type="NCBI Taxonomy" id="1070528"/>
    <lineage>
        <taxon>unclassified sequences</taxon>
        <taxon>metagenomes</taxon>
        <taxon>organismal metagenomes</taxon>
    </lineage>
</organism>
<sequence>MPQSLGNELVELQPVAFFKWKGKTFNQITSALKKNTSTLNIGDTHNIFRPTPVKLYRKEIASTPITTGNPRVSTTINDFNMPNGYSLSNESNVNTGNCNTLDIQLTANKYDLGGAIQLSTNPDVCFSQADNARRRIRSGGMIKRYNIDNRKKNYYTSSTQYLYDRNVTFDQNQFNYTLSDPSCNVPIIKYKNGKSHQAGVSSSDLIARKRYDTITDSAAKFQSAYGNDVANALAYSTKSSTYTIKDKIGYPLKQTPVFPKHSTEMKKCYVTII</sequence>
<dbReference type="EMBL" id="MN739539">
    <property type="protein sequence ID" value="QHT11963.1"/>
    <property type="molecule type" value="Genomic_DNA"/>
</dbReference>
<accession>A0A6C0D678</accession>
<proteinExistence type="predicted"/>